<evidence type="ECO:0000256" key="1">
    <source>
        <dbReference type="ARBA" id="ARBA00004141"/>
    </source>
</evidence>
<feature type="transmembrane region" description="Helical" evidence="5">
    <location>
        <begin position="252"/>
        <end position="276"/>
    </location>
</feature>
<dbReference type="PANTHER" id="PTHR47804">
    <property type="entry name" value="60S RIBOSOMAL PROTEIN L19"/>
    <property type="match status" value="1"/>
</dbReference>
<evidence type="ECO:0000313" key="7">
    <source>
        <dbReference type="Proteomes" id="UP000252139"/>
    </source>
</evidence>
<dbReference type="InterPro" id="IPR020966">
    <property type="entry name" value="ALMT"/>
</dbReference>
<accession>A0A367J4Y0</accession>
<keyword evidence="4 5" id="KW-0472">Membrane</keyword>
<evidence type="ECO:0000256" key="2">
    <source>
        <dbReference type="ARBA" id="ARBA00022692"/>
    </source>
</evidence>
<reference evidence="6 7" key="1">
    <citation type="journal article" date="2018" name="G3 (Bethesda)">
        <title>Phylogenetic and Phylogenomic Definition of Rhizopus Species.</title>
        <authorList>
            <person name="Gryganskyi A.P."/>
            <person name="Golan J."/>
            <person name="Dolatabadi S."/>
            <person name="Mondo S."/>
            <person name="Robb S."/>
            <person name="Idnurm A."/>
            <person name="Muszewska A."/>
            <person name="Steczkiewicz K."/>
            <person name="Masonjones S."/>
            <person name="Liao H.L."/>
            <person name="Gajdeczka M.T."/>
            <person name="Anike F."/>
            <person name="Vuek A."/>
            <person name="Anishchenko I.M."/>
            <person name="Voigt K."/>
            <person name="de Hoog G.S."/>
            <person name="Smith M.E."/>
            <person name="Heitman J."/>
            <person name="Vilgalys R."/>
            <person name="Stajich J.E."/>
        </authorList>
    </citation>
    <scope>NUCLEOTIDE SEQUENCE [LARGE SCALE GENOMIC DNA]</scope>
    <source>
        <strain evidence="6 7">CBS 357.93</strain>
    </source>
</reference>
<dbReference type="Proteomes" id="UP000252139">
    <property type="component" value="Unassembled WGS sequence"/>
</dbReference>
<evidence type="ECO:0000256" key="3">
    <source>
        <dbReference type="ARBA" id="ARBA00022989"/>
    </source>
</evidence>
<feature type="transmembrane region" description="Helical" evidence="5">
    <location>
        <begin position="217"/>
        <end position="237"/>
    </location>
</feature>
<dbReference type="GO" id="GO:0015743">
    <property type="term" value="P:malate transport"/>
    <property type="evidence" value="ECO:0007669"/>
    <property type="project" value="InterPro"/>
</dbReference>
<feature type="transmembrane region" description="Helical" evidence="5">
    <location>
        <begin position="192"/>
        <end position="210"/>
    </location>
</feature>
<evidence type="ECO:0008006" key="8">
    <source>
        <dbReference type="Google" id="ProtNLM"/>
    </source>
</evidence>
<dbReference type="AlphaFoldDB" id="A0A367J4Y0"/>
<feature type="transmembrane region" description="Helical" evidence="5">
    <location>
        <begin position="141"/>
        <end position="158"/>
    </location>
</feature>
<dbReference type="InterPro" id="IPR052430">
    <property type="entry name" value="IVT-Associated"/>
</dbReference>
<dbReference type="Pfam" id="PF11744">
    <property type="entry name" value="ALMT"/>
    <property type="match status" value="1"/>
</dbReference>
<keyword evidence="2 5" id="KW-0812">Transmembrane</keyword>
<name>A0A367J4Y0_RHIAZ</name>
<dbReference type="OrthoDB" id="68611at2759"/>
<feature type="transmembrane region" description="Helical" evidence="5">
    <location>
        <begin position="112"/>
        <end position="129"/>
    </location>
</feature>
<organism evidence="6 7">
    <name type="scientific">Rhizopus azygosporus</name>
    <name type="common">Rhizopus microsporus var. azygosporus</name>
    <dbReference type="NCBI Taxonomy" id="86630"/>
    <lineage>
        <taxon>Eukaryota</taxon>
        <taxon>Fungi</taxon>
        <taxon>Fungi incertae sedis</taxon>
        <taxon>Mucoromycota</taxon>
        <taxon>Mucoromycotina</taxon>
        <taxon>Mucoromycetes</taxon>
        <taxon>Mucorales</taxon>
        <taxon>Mucorineae</taxon>
        <taxon>Rhizopodaceae</taxon>
        <taxon>Rhizopus</taxon>
    </lineage>
</organism>
<keyword evidence="3 5" id="KW-1133">Transmembrane helix</keyword>
<evidence type="ECO:0000313" key="6">
    <source>
        <dbReference type="EMBL" id="RCH84771.1"/>
    </source>
</evidence>
<feature type="transmembrane region" description="Helical" evidence="5">
    <location>
        <begin position="165"/>
        <end position="186"/>
    </location>
</feature>
<protein>
    <recommendedName>
        <fullName evidence="8">Aluminum-activated malate transporter 1</fullName>
    </recommendedName>
</protein>
<evidence type="ECO:0000256" key="5">
    <source>
        <dbReference type="SAM" id="Phobius"/>
    </source>
</evidence>
<comment type="subcellular location">
    <subcellularLocation>
        <location evidence="1">Membrane</location>
        <topology evidence="1">Multi-pass membrane protein</topology>
    </subcellularLocation>
</comment>
<dbReference type="GO" id="GO:0016020">
    <property type="term" value="C:membrane"/>
    <property type="evidence" value="ECO:0007669"/>
    <property type="project" value="UniProtKB-SubCell"/>
</dbReference>
<dbReference type="EMBL" id="PJQL01002272">
    <property type="protein sequence ID" value="RCH84771.1"/>
    <property type="molecule type" value="Genomic_DNA"/>
</dbReference>
<comment type="caution">
    <text evidence="6">The sequence shown here is derived from an EMBL/GenBank/DDBJ whole genome shotgun (WGS) entry which is preliminary data.</text>
</comment>
<gene>
    <name evidence="6" type="ORF">CU097_003135</name>
</gene>
<dbReference type="PANTHER" id="PTHR47804:SF3">
    <property type="entry name" value="PROTEIN BRE4"/>
    <property type="match status" value="1"/>
</dbReference>
<keyword evidence="7" id="KW-1185">Reference proteome</keyword>
<proteinExistence type="predicted"/>
<evidence type="ECO:0000256" key="4">
    <source>
        <dbReference type="ARBA" id="ARBA00023136"/>
    </source>
</evidence>
<dbReference type="STRING" id="86630.A0A367J4Y0"/>
<sequence length="603" mass="68460">MSTYINEKSSCQRPSITPMETTTTVIDIPDEGYDLSSKEQMNVFENEQTVHTSGSKERVIIIDDPPRYEHTQDDVTACPKSRKSVLCSTMPITNTILFQWLHKQYKDNNNRYAFQMAVAFTIAALFVVIEPVSKVFHNPFWMGVAVVTVLDNTVGGFLTLSIQRIFGTIIGGCASIIIITITRAIFNLQWDWRAEVVLCILMFIQIFFISKIKLIPNYSYAGSIGLLTTVIILLSGYEEITHQGLSSAAQLGAWRVCNMIIGVLIAMVASCCVFPARAIGVMRNNLGKSMDEAANLYERSAEYYLDLTQDNMNESLASRLERRISTQITVAPTPENNGNQETPQISIKETLQRIFSTTSATYKESFADQDAEEISRFWDHDEITRVSNEAITVLSRLQTESTRLKNVSNEYYLQILFHFLGGGKERCKRYLRRTMRYNEAIEAMKRVVWPLASFRLLFPLINQSGYDHNACAVQVRTTPTRETLECFANSLTVMRKLATILKEHNRPLSDFSEDWIEIHRMVHAGTFHAQQELKETIKIGIHHHNMDGLKLLSYYGFIVRCSMIWDGLKTVVDKLSPLNGTLSRASSFGPKPLPNRETLYAPE</sequence>